<evidence type="ECO:0000313" key="1">
    <source>
        <dbReference type="Ensembl" id="ENSPSNP00000024819.1"/>
    </source>
</evidence>
<dbReference type="GeneTree" id="ENSGT00430000032886"/>
<name>A0A8C9CGY8_PHOSS</name>
<evidence type="ECO:0000313" key="2">
    <source>
        <dbReference type="Proteomes" id="UP000694554"/>
    </source>
</evidence>
<accession>A0A8C9CGY8</accession>
<dbReference type="Ensembl" id="ENSPSNT00000027904.1">
    <property type="protein sequence ID" value="ENSPSNP00000024819.1"/>
    <property type="gene ID" value="ENSPSNG00000018119.1"/>
</dbReference>
<dbReference type="AlphaFoldDB" id="A0A8C9CGY8"/>
<organism evidence="1 2">
    <name type="scientific">Phocoena sinus</name>
    <name type="common">Vaquita</name>
    <dbReference type="NCBI Taxonomy" id="42100"/>
    <lineage>
        <taxon>Eukaryota</taxon>
        <taxon>Metazoa</taxon>
        <taxon>Chordata</taxon>
        <taxon>Craniata</taxon>
        <taxon>Vertebrata</taxon>
        <taxon>Euteleostomi</taxon>
        <taxon>Mammalia</taxon>
        <taxon>Eutheria</taxon>
        <taxon>Laurasiatheria</taxon>
        <taxon>Artiodactyla</taxon>
        <taxon>Whippomorpha</taxon>
        <taxon>Cetacea</taxon>
        <taxon>Odontoceti</taxon>
        <taxon>Phocoenidae</taxon>
        <taxon>Phocoena</taxon>
    </lineage>
</organism>
<sequence>MPLDKWCCPDCKEPCLPTLALGHWLLQTRLVQNDYSEADLDRMFRANFCPQCHHSITGLTQPPFPIEWAPSNFTRWTHEKAFHPIHQGPPLVRRNIYQSKLVTFNAALHFILSRTNKILDHSSNVQTKEDDQTYHKCNNCGKIYGKQRESIWTYE</sequence>
<dbReference type="Proteomes" id="UP000694554">
    <property type="component" value="Chromosome X"/>
</dbReference>
<reference evidence="1" key="3">
    <citation type="submission" date="2025-09" db="UniProtKB">
        <authorList>
            <consortium name="Ensembl"/>
        </authorList>
    </citation>
    <scope>IDENTIFICATION</scope>
</reference>
<protein>
    <submittedName>
        <fullName evidence="1">Uncharacterized protein</fullName>
    </submittedName>
</protein>
<reference evidence="1" key="2">
    <citation type="submission" date="2025-08" db="UniProtKB">
        <authorList>
            <consortium name="Ensembl"/>
        </authorList>
    </citation>
    <scope>IDENTIFICATION</scope>
</reference>
<reference evidence="1" key="1">
    <citation type="submission" date="2019-08" db="EMBL/GenBank/DDBJ databases">
        <title>Phocoena sinus (Vaquita) genome, mPhoSin1, primary haplotype.</title>
        <authorList>
            <person name="Morin P."/>
            <person name="Mountcastle J."/>
            <person name="Fungtammasan C."/>
            <person name="Rhie A."/>
            <person name="Rojas-Bracho L."/>
            <person name="Smith C.R."/>
            <person name="Taylor B.L."/>
            <person name="Gulland F.M.D."/>
            <person name="Musser W."/>
            <person name="Houck M."/>
            <person name="Haase B."/>
            <person name="Paez S."/>
            <person name="Howe K."/>
            <person name="Torrance J."/>
            <person name="Formenti G."/>
            <person name="Phillippy A."/>
            <person name="Ryder O."/>
            <person name="Jarvis E.D."/>
            <person name="Fedrigo O."/>
        </authorList>
    </citation>
    <scope>NUCLEOTIDE SEQUENCE [LARGE SCALE GENOMIC DNA]</scope>
</reference>
<keyword evidence="2" id="KW-1185">Reference proteome</keyword>
<proteinExistence type="predicted"/>